<dbReference type="PANTHER" id="PTHR34047">
    <property type="entry name" value="NUCLEAR INTRON MATURASE 1, MITOCHONDRIAL-RELATED"/>
    <property type="match status" value="1"/>
</dbReference>
<accession>A0AAV3XQF7</accession>
<reference evidence="2" key="1">
    <citation type="submission" date="2019-10" db="EMBL/GenBank/DDBJ databases">
        <title>Draft genome sequece of Microseira wollei NIES-4236.</title>
        <authorList>
            <person name="Yamaguchi H."/>
            <person name="Suzuki S."/>
            <person name="Kawachi M."/>
        </authorList>
    </citation>
    <scope>NUCLEOTIDE SEQUENCE</scope>
    <source>
        <strain evidence="2">NIES-4236</strain>
    </source>
</reference>
<dbReference type="Proteomes" id="UP001050975">
    <property type="component" value="Unassembled WGS sequence"/>
</dbReference>
<dbReference type="AlphaFoldDB" id="A0AAV3XQF7"/>
<name>A0AAV3XQF7_9CYAN</name>
<keyword evidence="2" id="KW-0808">Transferase</keyword>
<dbReference type="InterPro" id="IPR051083">
    <property type="entry name" value="GrpII_Intron_Splice-Mob/Def"/>
</dbReference>
<organism evidence="2 3">
    <name type="scientific">Microseira wollei NIES-4236</name>
    <dbReference type="NCBI Taxonomy" id="2530354"/>
    <lineage>
        <taxon>Bacteria</taxon>
        <taxon>Bacillati</taxon>
        <taxon>Cyanobacteriota</taxon>
        <taxon>Cyanophyceae</taxon>
        <taxon>Oscillatoriophycideae</taxon>
        <taxon>Aerosakkonematales</taxon>
        <taxon>Aerosakkonemataceae</taxon>
        <taxon>Microseira</taxon>
    </lineage>
</organism>
<keyword evidence="2" id="KW-0548">Nucleotidyltransferase</keyword>
<feature type="domain" description="Reverse transcriptase N-terminal" evidence="1">
    <location>
        <begin position="18"/>
        <end position="100"/>
    </location>
</feature>
<gene>
    <name evidence="2" type="ORF">MiSe_90360</name>
</gene>
<evidence type="ECO:0000313" key="2">
    <source>
        <dbReference type="EMBL" id="GET44210.1"/>
    </source>
</evidence>
<evidence type="ECO:0000313" key="3">
    <source>
        <dbReference type="Proteomes" id="UP001050975"/>
    </source>
</evidence>
<dbReference type="PANTHER" id="PTHR34047:SF8">
    <property type="entry name" value="PROTEIN YKFC"/>
    <property type="match status" value="1"/>
</dbReference>
<evidence type="ECO:0000259" key="1">
    <source>
        <dbReference type="Pfam" id="PF13655"/>
    </source>
</evidence>
<keyword evidence="3" id="KW-1185">Reference proteome</keyword>
<proteinExistence type="predicted"/>
<keyword evidence="2" id="KW-0695">RNA-directed DNA polymerase</keyword>
<dbReference type="EMBL" id="BLAY01000307">
    <property type="protein sequence ID" value="GET44210.1"/>
    <property type="molecule type" value="Genomic_DNA"/>
</dbReference>
<dbReference type="RefSeq" id="WP_226593822.1">
    <property type="nucleotide sequence ID" value="NZ_BLAY01000307.1"/>
</dbReference>
<dbReference type="Pfam" id="PF13655">
    <property type="entry name" value="RVT_N"/>
    <property type="match status" value="1"/>
</dbReference>
<comment type="caution">
    <text evidence="2">The sequence shown here is derived from an EMBL/GenBank/DDBJ whole genome shotgun (WGS) entry which is preliminary data.</text>
</comment>
<dbReference type="InterPro" id="IPR025960">
    <property type="entry name" value="RVT_N"/>
</dbReference>
<sequence>MKDRVRNDIGTKGQLLRWTDIDWKLAKRRVRNLRQRIYRATPKNQWNKVRSLMKLMLRSYSNLLLSVRRVTQENQGKQTAGIDGQTALTNDERVKLVTQMKEHSLWKVRPTKRVYIPKANGKRRPLGIPTIKDRVAQAIVKNARFASL</sequence>
<protein>
    <submittedName>
        <fullName evidence="2">RNA-directed DNA polymerase (Reverse transcriptase)</fullName>
    </submittedName>
</protein>
<dbReference type="GO" id="GO:0003964">
    <property type="term" value="F:RNA-directed DNA polymerase activity"/>
    <property type="evidence" value="ECO:0007669"/>
    <property type="project" value="UniProtKB-KW"/>
</dbReference>
<dbReference type="SUPFAM" id="SSF56672">
    <property type="entry name" value="DNA/RNA polymerases"/>
    <property type="match status" value="1"/>
</dbReference>
<dbReference type="InterPro" id="IPR043502">
    <property type="entry name" value="DNA/RNA_pol_sf"/>
</dbReference>